<dbReference type="EMBL" id="LGST01000059">
    <property type="protein sequence ID" value="KND96126.1"/>
    <property type="molecule type" value="Genomic_DNA"/>
</dbReference>
<evidence type="ECO:0008006" key="9">
    <source>
        <dbReference type="Google" id="ProtNLM"/>
    </source>
</evidence>
<protein>
    <recommendedName>
        <fullName evidence="9">Metal homeostatis protein BSD2</fullName>
    </recommendedName>
</protein>
<comment type="subcellular location">
    <subcellularLocation>
        <location evidence="1">Membrane</location>
        <topology evidence="1">Multi-pass membrane protein</topology>
    </subcellularLocation>
</comment>
<dbReference type="InterPro" id="IPR019325">
    <property type="entry name" value="NEDD4/Bsd2"/>
</dbReference>
<dbReference type="CDD" id="cd22212">
    <property type="entry name" value="NDFIP-like"/>
    <property type="match status" value="1"/>
</dbReference>
<dbReference type="VEuPathDB" id="FungiDB:CJI97_003616"/>
<dbReference type="VEuPathDB" id="FungiDB:CJJ07_005462"/>
<keyword evidence="2 6" id="KW-0812">Transmembrane</keyword>
<dbReference type="VEuPathDB" id="FungiDB:CJJ09_000565"/>
<feature type="region of interest" description="Disordered" evidence="5">
    <location>
        <begin position="347"/>
        <end position="374"/>
    </location>
</feature>
<dbReference type="AlphaFoldDB" id="A0A0L0NPQ0"/>
<dbReference type="PANTHER" id="PTHR13396">
    <property type="entry name" value="NEDD4 FAMILY INTERACTING PROTEIN 1/2"/>
    <property type="match status" value="1"/>
</dbReference>
<dbReference type="GO" id="GO:0006511">
    <property type="term" value="P:ubiquitin-dependent protein catabolic process"/>
    <property type="evidence" value="ECO:0007669"/>
    <property type="project" value="TreeGrafter"/>
</dbReference>
<feature type="compositionally biased region" description="Polar residues" evidence="5">
    <location>
        <begin position="50"/>
        <end position="66"/>
    </location>
</feature>
<evidence type="ECO:0000313" key="7">
    <source>
        <dbReference type="EMBL" id="KND96126.1"/>
    </source>
</evidence>
<evidence type="ECO:0000256" key="3">
    <source>
        <dbReference type="ARBA" id="ARBA00022989"/>
    </source>
</evidence>
<keyword evidence="3 6" id="KW-1133">Transmembrane helix</keyword>
<dbReference type="PANTHER" id="PTHR13396:SF5">
    <property type="entry name" value="NEDD4 FAMILY INTERACTING PROTEIN"/>
    <property type="match status" value="1"/>
</dbReference>
<dbReference type="VEuPathDB" id="FungiDB:B9J08_003543"/>
<dbReference type="GO" id="GO:0005794">
    <property type="term" value="C:Golgi apparatus"/>
    <property type="evidence" value="ECO:0007669"/>
    <property type="project" value="TreeGrafter"/>
</dbReference>
<gene>
    <name evidence="7" type="ORF">QG37_07615</name>
</gene>
<evidence type="ECO:0000256" key="6">
    <source>
        <dbReference type="SAM" id="Phobius"/>
    </source>
</evidence>
<dbReference type="GO" id="GO:0007034">
    <property type="term" value="P:vacuolar transport"/>
    <property type="evidence" value="ECO:0007669"/>
    <property type="project" value="InterPro"/>
</dbReference>
<dbReference type="GO" id="GO:0005783">
    <property type="term" value="C:endoplasmic reticulum"/>
    <property type="evidence" value="ECO:0007669"/>
    <property type="project" value="TreeGrafter"/>
</dbReference>
<evidence type="ECO:0000313" key="8">
    <source>
        <dbReference type="Proteomes" id="UP000037122"/>
    </source>
</evidence>
<sequence length="374" mass="41345">MSSGKYKELDQTLSDSETDVAPLPKPSLPTETASSSESSLVREYEDAEQPSETLFVQSAAEGSSANLRDGNIGNDENVQSMSPGSLEEQRLPAPGRLSPSQRLLNVIHYLFPVKQTYQRLNNGITTGRLQANVPGRFVGQGTDGVFRNLMAKPDTQAEINTQEQNPPSYDEAAADSTPEYWETTMISPMYDNEVFVQGLPVGNLANFVWNALVTVAFQLVGFILCYLLHTSHAAKQGTRAGLGIMILMFGYDKLPSNFGRADKIPVRYEPEDPNMIDVTKSLSIKAGSKIDEYHLSLFNKNDFPVLENTKTPYFAYGLIAFGIFIMLKALVDYYKVKQKEKRILAPQAQTEVNSTTEQVGPTDEAYEARLTAES</sequence>
<accession>A0A0L0NPQ0</accession>
<dbReference type="GO" id="GO:0016020">
    <property type="term" value="C:membrane"/>
    <property type="evidence" value="ECO:0007669"/>
    <property type="project" value="UniProtKB-SubCell"/>
</dbReference>
<dbReference type="GO" id="GO:0031398">
    <property type="term" value="P:positive regulation of protein ubiquitination"/>
    <property type="evidence" value="ECO:0007669"/>
    <property type="project" value="TreeGrafter"/>
</dbReference>
<keyword evidence="4 6" id="KW-0472">Membrane</keyword>
<proteinExistence type="predicted"/>
<dbReference type="GO" id="GO:0030001">
    <property type="term" value="P:metal ion transport"/>
    <property type="evidence" value="ECO:0007669"/>
    <property type="project" value="InterPro"/>
</dbReference>
<feature type="compositionally biased region" description="Polar residues" evidence="5">
    <location>
        <begin position="29"/>
        <end position="39"/>
    </location>
</feature>
<dbReference type="VEuPathDB" id="FungiDB:QG37_07615"/>
<feature type="transmembrane region" description="Helical" evidence="6">
    <location>
        <begin position="313"/>
        <end position="334"/>
    </location>
</feature>
<feature type="compositionally biased region" description="Polar residues" evidence="5">
    <location>
        <begin position="74"/>
        <end position="83"/>
    </location>
</feature>
<reference evidence="8" key="1">
    <citation type="journal article" date="2015" name="BMC Genomics">
        <title>Draft genome of a commonly misdiagnosed multidrug resistant pathogen Candida auris.</title>
        <authorList>
            <person name="Chatterjee S."/>
            <person name="Alampalli S.V."/>
            <person name="Nageshan R.K."/>
            <person name="Chettiar S.T."/>
            <person name="Joshi S."/>
            <person name="Tatu U.S."/>
        </authorList>
    </citation>
    <scope>NUCLEOTIDE SEQUENCE [LARGE SCALE GENOMIC DNA]</scope>
    <source>
        <strain evidence="8">6684</strain>
    </source>
</reference>
<feature type="transmembrane region" description="Helical" evidence="6">
    <location>
        <begin position="207"/>
        <end position="228"/>
    </location>
</feature>
<organism evidence="7 8">
    <name type="scientific">Candidozyma auris</name>
    <name type="common">Yeast</name>
    <name type="synonym">Candida auris</name>
    <dbReference type="NCBI Taxonomy" id="498019"/>
    <lineage>
        <taxon>Eukaryota</taxon>
        <taxon>Fungi</taxon>
        <taxon>Dikarya</taxon>
        <taxon>Ascomycota</taxon>
        <taxon>Saccharomycotina</taxon>
        <taxon>Pichiomycetes</taxon>
        <taxon>Metschnikowiaceae</taxon>
        <taxon>Candidozyma</taxon>
    </lineage>
</organism>
<dbReference type="Pfam" id="PF10176">
    <property type="entry name" value="NEDD4_Bsd2"/>
    <property type="match status" value="1"/>
</dbReference>
<feature type="compositionally biased region" description="Polar residues" evidence="5">
    <location>
        <begin position="347"/>
        <end position="359"/>
    </location>
</feature>
<evidence type="ECO:0000256" key="5">
    <source>
        <dbReference type="SAM" id="MobiDB-lite"/>
    </source>
</evidence>
<evidence type="ECO:0000256" key="4">
    <source>
        <dbReference type="ARBA" id="ARBA00023136"/>
    </source>
</evidence>
<dbReference type="VEuPathDB" id="FungiDB:CJI96_0001928"/>
<name>A0A0L0NPQ0_CANAR</name>
<feature type="region of interest" description="Disordered" evidence="5">
    <location>
        <begin position="1"/>
        <end position="97"/>
    </location>
</feature>
<comment type="caution">
    <text evidence="7">The sequence shown here is derived from an EMBL/GenBank/DDBJ whole genome shotgun (WGS) entry which is preliminary data.</text>
</comment>
<evidence type="ECO:0000256" key="1">
    <source>
        <dbReference type="ARBA" id="ARBA00004141"/>
    </source>
</evidence>
<evidence type="ECO:0000256" key="2">
    <source>
        <dbReference type="ARBA" id="ARBA00022692"/>
    </source>
</evidence>
<feature type="compositionally biased region" description="Basic and acidic residues" evidence="5">
    <location>
        <begin position="1"/>
        <end position="10"/>
    </location>
</feature>
<dbReference type="GO" id="GO:0048471">
    <property type="term" value="C:perinuclear region of cytoplasm"/>
    <property type="evidence" value="ECO:0007669"/>
    <property type="project" value="TreeGrafter"/>
</dbReference>
<dbReference type="Proteomes" id="UP000037122">
    <property type="component" value="Unassembled WGS sequence"/>
</dbReference>